<proteinExistence type="predicted"/>
<evidence type="ECO:0000313" key="1">
    <source>
        <dbReference type="EMBL" id="KAA1249886.1"/>
    </source>
</evidence>
<evidence type="ECO:0000313" key="2">
    <source>
        <dbReference type="Proteomes" id="UP000324701"/>
    </source>
</evidence>
<keyword evidence="2" id="KW-1185">Reference proteome</keyword>
<dbReference type="Proteomes" id="UP000324701">
    <property type="component" value="Unassembled WGS sequence"/>
</dbReference>
<dbReference type="EMBL" id="VTZN01000068">
    <property type="protein sequence ID" value="KAA1249886.1"/>
    <property type="molecule type" value="Genomic_DNA"/>
</dbReference>
<dbReference type="OrthoDB" id="9809746at2"/>
<accession>A0A5B1BNA9</accession>
<reference evidence="1 2" key="1">
    <citation type="submission" date="2019-09" db="EMBL/GenBank/DDBJ databases">
        <title>Report of infection by Mycobacterium simiae a patient suffering from pulmonary tuberculosis.</title>
        <authorList>
            <person name="Mohanty P.S."/>
            <person name="Bansal A.K."/>
            <person name="Singh H."/>
            <person name="Sharma S."/>
            <person name="Patil S.A."/>
            <person name="Upadhaya P."/>
            <person name="Singh P.K."/>
            <person name="Kumar D."/>
            <person name="Kumar S."/>
            <person name="Singh R.K."/>
            <person name="Chaudhary B."/>
        </authorList>
    </citation>
    <scope>NUCLEOTIDE SEQUENCE [LARGE SCALE GENOMIC DNA]</scope>
    <source>
        <strain evidence="1 2">JAL-560-SIM</strain>
    </source>
</reference>
<organism evidence="1 2">
    <name type="scientific">Mycobacterium simiae</name>
    <name type="common">Mycobacterium habana</name>
    <dbReference type="NCBI Taxonomy" id="1784"/>
    <lineage>
        <taxon>Bacteria</taxon>
        <taxon>Bacillati</taxon>
        <taxon>Actinomycetota</taxon>
        <taxon>Actinomycetes</taxon>
        <taxon>Mycobacteriales</taxon>
        <taxon>Mycobacteriaceae</taxon>
        <taxon>Mycobacterium</taxon>
        <taxon>Mycobacterium simiae complex</taxon>
    </lineage>
</organism>
<gene>
    <name evidence="1" type="ORF">F0Q45_12650</name>
</gene>
<dbReference type="RefSeq" id="WP_149654282.1">
    <property type="nucleotide sequence ID" value="NZ_VTZN01000068.1"/>
</dbReference>
<sequence length="92" mass="10191">MPLQSSDTPAQPIRARAVADPRSWSSAFRGYRAKLAHRNHPDCAGVDAQDGTTHLGLPADFLIDSHGTILARYSGRHVDDQWSIDELLDIQR</sequence>
<dbReference type="AlphaFoldDB" id="A0A5B1BNA9"/>
<protein>
    <submittedName>
        <fullName evidence="1">Uncharacterized protein</fullName>
    </submittedName>
</protein>
<comment type="caution">
    <text evidence="1">The sequence shown here is derived from an EMBL/GenBank/DDBJ whole genome shotgun (WGS) entry which is preliminary data.</text>
</comment>
<name>A0A5B1BNA9_MYCSI</name>